<dbReference type="InterPro" id="IPR052227">
    <property type="entry name" value="Arf-Rho-GAP_ANK-PH_domain"/>
</dbReference>
<dbReference type="InterPro" id="IPR001849">
    <property type="entry name" value="PH_domain"/>
</dbReference>
<dbReference type="AlphaFoldDB" id="A0A8T2PGW7"/>
<dbReference type="Pfam" id="PF00788">
    <property type="entry name" value="RA"/>
    <property type="match status" value="1"/>
</dbReference>
<sequence>MYSDSMSSICGDSSNPDRCSNISRPSISDSISLFSAGSVALQEEDPIPHASTVIKMGWLEKTPPQGSLIFQRRWVRLDTDYLKYFKNDKMIFSKRIIPITTIINVARVGEQRFEVVTPNRILLFRVESKLKRNEWIMALQGTMWDQRQCGDITIHPPSHMQGLLELQGHSKIYTVACIDKVFLYRNAEEFQAGIGITSIEMNMSAVKDTDRRAFELITPYKTFRFIAESGEAKEEWVEAMRSSINESFSSHEVAKKIWSVESNRFCADCGKAQPKWAAINLCVVICEPCAVEHRHLGSNISKVQSLEADKKVWTDEFIQLFLLLGNEQANVFWAANMPPGNALSPSSTSEDRESFISAKYQEGRYRCYHQHFGHQEELNNALCMNLQTNDVLETLCLVFCGADVHCDTGCSAFPTPISLAESYNQALQAEFLRQNQNTYIPSPELRHHVGKAPDIGTASITRRGYLFKTGSMTKPITTRRAKEEFSQRWCTLNYDKFSYYANEKNSSPNGELKMKELACLAVNPPEKHGYAHTFEIYSTSGRLYLFGADDLLSVQEWIKSIAKAFIPLSAGDIVCMDFERIGKLCYRDELNVRDPQVGYFSLAGTMLHGSLEGGERMDIDLRKLNELCNILSQQQLTHLNVPVIVDCCSGYIAKYGLTLEGIYRKSGVNSSITTLLEVFRQDARRVEVSQRAVQYQSLLSSMPPLNKATLQALINHLHCIQHFEDINQMSQYNLAIVFGPTQFQTDGRDSRASQVVEELIGQYVTIFSVNEQELQKQLEEIRLIMKLQGKGVKQIPDNMTAAELVVKILAQCKISLNEQECWSCFEMNEREGTERSLHYQEKVLPIIHSLGTEKILLVKRNFTMKAMLSYLGKETKGWRSGVMKFREERTLLGRGSFHDRFFVLSDSSLRLFKEVQSIRPEREWPVKSLKVYEGIKARLGPPTRWGMTIVSEDDRKQNQRWYMCFETQIDMIEWMATFMSIQHKGNVWPEEYTQVE</sequence>
<feature type="domain" description="Rho-GAP" evidence="6">
    <location>
        <begin position="552"/>
        <end position="767"/>
    </location>
</feature>
<evidence type="ECO:0000313" key="7">
    <source>
        <dbReference type="EMBL" id="KAG9351419.1"/>
    </source>
</evidence>
<dbReference type="SMART" id="SM00105">
    <property type="entry name" value="ArfGap"/>
    <property type="match status" value="1"/>
</dbReference>
<dbReference type="GO" id="GO:0007165">
    <property type="term" value="P:signal transduction"/>
    <property type="evidence" value="ECO:0007669"/>
    <property type="project" value="InterPro"/>
</dbReference>
<dbReference type="SUPFAM" id="SSF50729">
    <property type="entry name" value="PH domain-like"/>
    <property type="match status" value="4"/>
</dbReference>
<dbReference type="GO" id="GO:0005547">
    <property type="term" value="F:phosphatidylinositol-3,4,5-trisphosphate binding"/>
    <property type="evidence" value="ECO:0007669"/>
    <property type="project" value="TreeGrafter"/>
</dbReference>
<dbReference type="InterPro" id="IPR000198">
    <property type="entry name" value="RhoGAP_dom"/>
</dbReference>
<feature type="domain" description="Ras-associating" evidence="5">
    <location>
        <begin position="798"/>
        <end position="863"/>
    </location>
</feature>
<dbReference type="Gene3D" id="2.30.29.30">
    <property type="entry name" value="Pleckstrin-homology domain (PH domain)/Phosphotyrosine-binding domain (PTB)"/>
    <property type="match status" value="4"/>
</dbReference>
<keyword evidence="1" id="KW-0343">GTPase activation</keyword>
<evidence type="ECO:0000256" key="2">
    <source>
        <dbReference type="PROSITE-ProRule" id="PRU00288"/>
    </source>
</evidence>
<evidence type="ECO:0008006" key="9">
    <source>
        <dbReference type="Google" id="ProtNLM"/>
    </source>
</evidence>
<dbReference type="Gene3D" id="1.10.555.10">
    <property type="entry name" value="Rho GTPase activation protein"/>
    <property type="match status" value="2"/>
</dbReference>
<accession>A0A8T2PGW7</accession>
<dbReference type="Gene3D" id="1.10.220.150">
    <property type="entry name" value="Arf GTPase activating protein"/>
    <property type="match status" value="1"/>
</dbReference>
<dbReference type="PROSITE" id="PS50003">
    <property type="entry name" value="PH_DOMAIN"/>
    <property type="match status" value="4"/>
</dbReference>
<dbReference type="PROSITE" id="PS50200">
    <property type="entry name" value="RA"/>
    <property type="match status" value="1"/>
</dbReference>
<dbReference type="Pfam" id="PF00620">
    <property type="entry name" value="RhoGAP"/>
    <property type="match status" value="2"/>
</dbReference>
<keyword evidence="2" id="KW-0863">Zinc-finger</keyword>
<dbReference type="InterPro" id="IPR001164">
    <property type="entry name" value="ArfGAP_dom"/>
</dbReference>
<evidence type="ECO:0000259" key="5">
    <source>
        <dbReference type="PROSITE" id="PS50200"/>
    </source>
</evidence>
<evidence type="ECO:0000259" key="6">
    <source>
        <dbReference type="PROSITE" id="PS50238"/>
    </source>
</evidence>
<reference evidence="7" key="1">
    <citation type="thesis" date="2021" institute="BYU ScholarsArchive" country="Provo, UT, USA">
        <title>Applications of and Algorithms for Genome Assembly and Genomic Analyses with an Emphasis on Marine Teleosts.</title>
        <authorList>
            <person name="Pickett B.D."/>
        </authorList>
    </citation>
    <scope>NUCLEOTIDE SEQUENCE</scope>
    <source>
        <strain evidence="7">HI-2016</strain>
    </source>
</reference>
<dbReference type="Pfam" id="PF01412">
    <property type="entry name" value="ArfGap"/>
    <property type="match status" value="1"/>
</dbReference>
<gene>
    <name evidence="7" type="ORF">JZ751_022669</name>
</gene>
<evidence type="ECO:0000259" key="3">
    <source>
        <dbReference type="PROSITE" id="PS50003"/>
    </source>
</evidence>
<dbReference type="SUPFAM" id="SSF57863">
    <property type="entry name" value="ArfGap/RecO-like zinc finger"/>
    <property type="match status" value="1"/>
</dbReference>
<dbReference type="EMBL" id="JAFBMS010000006">
    <property type="protein sequence ID" value="KAG9351419.1"/>
    <property type="molecule type" value="Genomic_DNA"/>
</dbReference>
<feature type="domain" description="PH" evidence="3">
    <location>
        <begin position="52"/>
        <end position="144"/>
    </location>
</feature>
<feature type="domain" description="Arf-GAP" evidence="4">
    <location>
        <begin position="251"/>
        <end position="365"/>
    </location>
</feature>
<dbReference type="GO" id="GO:0005096">
    <property type="term" value="F:GTPase activator activity"/>
    <property type="evidence" value="ECO:0007669"/>
    <property type="project" value="UniProtKB-KW"/>
</dbReference>
<organism evidence="7 8">
    <name type="scientific">Albula glossodonta</name>
    <name type="common">roundjaw bonefish</name>
    <dbReference type="NCBI Taxonomy" id="121402"/>
    <lineage>
        <taxon>Eukaryota</taxon>
        <taxon>Metazoa</taxon>
        <taxon>Chordata</taxon>
        <taxon>Craniata</taxon>
        <taxon>Vertebrata</taxon>
        <taxon>Euteleostomi</taxon>
        <taxon>Actinopterygii</taxon>
        <taxon>Neopterygii</taxon>
        <taxon>Teleostei</taxon>
        <taxon>Albuliformes</taxon>
        <taxon>Albulidae</taxon>
        <taxon>Albula</taxon>
    </lineage>
</organism>
<comment type="caution">
    <text evidence="7">The sequence shown here is derived from an EMBL/GenBank/DDBJ whole genome shotgun (WGS) entry which is preliminary data.</text>
</comment>
<protein>
    <recommendedName>
        <fullName evidence="9">Arf-GAP with Rho-GAP domain, ANK repeat and PH domain-containing protein 1</fullName>
    </recommendedName>
</protein>
<dbReference type="InterPro" id="IPR038508">
    <property type="entry name" value="ArfGAP_dom_sf"/>
</dbReference>
<dbReference type="SMART" id="SM00233">
    <property type="entry name" value="PH"/>
    <property type="match status" value="4"/>
</dbReference>
<feature type="domain" description="PH" evidence="3">
    <location>
        <begin position="459"/>
        <end position="566"/>
    </location>
</feature>
<keyword evidence="2" id="KW-0862">Zinc</keyword>
<dbReference type="InterPro" id="IPR000159">
    <property type="entry name" value="RA_dom"/>
</dbReference>
<keyword evidence="8" id="KW-1185">Reference proteome</keyword>
<dbReference type="Proteomes" id="UP000824540">
    <property type="component" value="Unassembled WGS sequence"/>
</dbReference>
<dbReference type="Gene3D" id="3.10.20.90">
    <property type="entry name" value="Phosphatidylinositol 3-kinase Catalytic Subunit, Chain A, domain 1"/>
    <property type="match status" value="1"/>
</dbReference>
<feature type="domain" description="PH" evidence="3">
    <location>
        <begin position="157"/>
        <end position="245"/>
    </location>
</feature>
<feature type="domain" description="PH" evidence="3">
    <location>
        <begin position="876"/>
        <end position="983"/>
    </location>
</feature>
<dbReference type="PROSITE" id="PS50238">
    <property type="entry name" value="RHOGAP"/>
    <property type="match status" value="1"/>
</dbReference>
<dbReference type="OrthoDB" id="29546at2759"/>
<dbReference type="InterPro" id="IPR011993">
    <property type="entry name" value="PH-like_dom_sf"/>
</dbReference>
<dbReference type="SMART" id="SM00324">
    <property type="entry name" value="RhoGAP"/>
    <property type="match status" value="1"/>
</dbReference>
<keyword evidence="2" id="KW-0479">Metal-binding</keyword>
<name>A0A8T2PGW7_9TELE</name>
<evidence type="ECO:0000313" key="8">
    <source>
        <dbReference type="Proteomes" id="UP000824540"/>
    </source>
</evidence>
<dbReference type="GO" id="GO:0008360">
    <property type="term" value="P:regulation of cell shape"/>
    <property type="evidence" value="ECO:0007669"/>
    <property type="project" value="TreeGrafter"/>
</dbReference>
<dbReference type="PANTHER" id="PTHR45899:SF3">
    <property type="entry name" value="ARF-GAP WITH RHO-GAP DOMAIN, ANK REPEAT AND PH DOMAIN-CONTAINING PROTEIN 1"/>
    <property type="match status" value="1"/>
</dbReference>
<dbReference type="GO" id="GO:0008270">
    <property type="term" value="F:zinc ion binding"/>
    <property type="evidence" value="ECO:0007669"/>
    <property type="project" value="UniProtKB-KW"/>
</dbReference>
<dbReference type="InterPro" id="IPR008936">
    <property type="entry name" value="Rho_GTPase_activation_prot"/>
</dbReference>
<proteinExistence type="predicted"/>
<evidence type="ECO:0000256" key="1">
    <source>
        <dbReference type="ARBA" id="ARBA00022468"/>
    </source>
</evidence>
<dbReference type="GO" id="GO:0005737">
    <property type="term" value="C:cytoplasm"/>
    <property type="evidence" value="ECO:0007669"/>
    <property type="project" value="TreeGrafter"/>
</dbReference>
<dbReference type="Pfam" id="PF00169">
    <property type="entry name" value="PH"/>
    <property type="match status" value="3"/>
</dbReference>
<dbReference type="PANTHER" id="PTHR45899">
    <property type="entry name" value="RHO GTPASE ACTIVATING PROTEIN AT 15B, ISOFORM C"/>
    <property type="match status" value="1"/>
</dbReference>
<dbReference type="InterPro" id="IPR037278">
    <property type="entry name" value="ARFGAP/RecO"/>
</dbReference>
<dbReference type="PROSITE" id="PS50115">
    <property type="entry name" value="ARFGAP"/>
    <property type="match status" value="1"/>
</dbReference>
<evidence type="ECO:0000259" key="4">
    <source>
        <dbReference type="PROSITE" id="PS50115"/>
    </source>
</evidence>
<dbReference type="SUPFAM" id="SSF48350">
    <property type="entry name" value="GTPase activation domain, GAP"/>
    <property type="match status" value="1"/>
</dbReference>